<evidence type="ECO:0000259" key="2">
    <source>
        <dbReference type="PROSITE" id="PS50234"/>
    </source>
</evidence>
<accession>W4MG34</accession>
<dbReference type="SUPFAM" id="SSF52317">
    <property type="entry name" value="Class I glutamine amidotransferase-like"/>
    <property type="match status" value="1"/>
</dbReference>
<dbReference type="Pfam" id="PF13519">
    <property type="entry name" value="VWA_2"/>
    <property type="match status" value="2"/>
</dbReference>
<name>W4MG34_9BACT</name>
<dbReference type="AlphaFoldDB" id="W4MG34"/>
<dbReference type="SMART" id="SM00327">
    <property type="entry name" value="VWA"/>
    <property type="match status" value="2"/>
</dbReference>
<keyword evidence="1" id="KW-0812">Transmembrane</keyword>
<dbReference type="InterPro" id="IPR010768">
    <property type="entry name" value="GATase1-like"/>
</dbReference>
<dbReference type="InterPro" id="IPR002035">
    <property type="entry name" value="VWF_A"/>
</dbReference>
<feature type="domain" description="VWFA" evidence="2">
    <location>
        <begin position="67"/>
        <end position="199"/>
    </location>
</feature>
<evidence type="ECO:0000313" key="3">
    <source>
        <dbReference type="EMBL" id="ETX08637.1"/>
    </source>
</evidence>
<feature type="domain" description="VWFA" evidence="2">
    <location>
        <begin position="410"/>
        <end position="601"/>
    </location>
</feature>
<comment type="caution">
    <text evidence="3">The sequence shown here is derived from an EMBL/GenBank/DDBJ whole genome shotgun (WGS) entry which is preliminary data.</text>
</comment>
<keyword evidence="1" id="KW-0472">Membrane</keyword>
<dbReference type="HOGENOM" id="CLU_007196_0_0_7"/>
<dbReference type="Proteomes" id="UP000019140">
    <property type="component" value="Unassembled WGS sequence"/>
</dbReference>
<feature type="transmembrane region" description="Helical" evidence="1">
    <location>
        <begin position="6"/>
        <end position="26"/>
    </location>
</feature>
<dbReference type="PROSITE" id="PS50234">
    <property type="entry name" value="VWFA"/>
    <property type="match status" value="2"/>
</dbReference>
<dbReference type="EMBL" id="AZHX01000170">
    <property type="protein sequence ID" value="ETX08637.1"/>
    <property type="molecule type" value="Genomic_DNA"/>
</dbReference>
<keyword evidence="1" id="KW-1133">Transmembrane helix</keyword>
<feature type="transmembrane region" description="Helical" evidence="1">
    <location>
        <begin position="38"/>
        <end position="59"/>
    </location>
</feature>
<dbReference type="InterPro" id="IPR036465">
    <property type="entry name" value="vWFA_dom_sf"/>
</dbReference>
<proteinExistence type="predicted"/>
<dbReference type="PANTHER" id="PTHR37947:SF2">
    <property type="entry name" value="VON WILLEBRAND FACTOR TYPE A"/>
    <property type="match status" value="1"/>
</dbReference>
<dbReference type="Pfam" id="PF07090">
    <property type="entry name" value="GATase1_like"/>
    <property type="match status" value="1"/>
</dbReference>
<dbReference type="Gene3D" id="3.40.50.410">
    <property type="entry name" value="von Willebrand factor, type A domain"/>
    <property type="match status" value="2"/>
</dbReference>
<dbReference type="SUPFAM" id="SSF53300">
    <property type="entry name" value="vWA-like"/>
    <property type="match status" value="2"/>
</dbReference>
<reference evidence="3 4" key="1">
    <citation type="journal article" date="2014" name="Nature">
        <title>An environmental bacterial taxon with a large and distinct metabolic repertoire.</title>
        <authorList>
            <person name="Wilson M.C."/>
            <person name="Mori T."/>
            <person name="Ruckert C."/>
            <person name="Uria A.R."/>
            <person name="Helf M.J."/>
            <person name="Takada K."/>
            <person name="Gernert C."/>
            <person name="Steffens U.A."/>
            <person name="Heycke N."/>
            <person name="Schmitt S."/>
            <person name="Rinke C."/>
            <person name="Helfrich E.J."/>
            <person name="Brachmann A.O."/>
            <person name="Gurgui C."/>
            <person name="Wakimoto T."/>
            <person name="Kracht M."/>
            <person name="Crusemann M."/>
            <person name="Hentschel U."/>
            <person name="Abe I."/>
            <person name="Matsunaga S."/>
            <person name="Kalinowski J."/>
            <person name="Takeyama H."/>
            <person name="Piel J."/>
        </authorList>
    </citation>
    <scope>NUCLEOTIDE SEQUENCE [LARGE SCALE GENOMIC DNA]</scope>
    <source>
        <strain evidence="4">TSY2</strain>
    </source>
</reference>
<evidence type="ECO:0000256" key="1">
    <source>
        <dbReference type="SAM" id="Phobius"/>
    </source>
</evidence>
<dbReference type="CDD" id="cd00198">
    <property type="entry name" value="vWFA"/>
    <property type="match status" value="1"/>
</dbReference>
<keyword evidence="4" id="KW-1185">Reference proteome</keyword>
<dbReference type="InterPro" id="IPR029062">
    <property type="entry name" value="Class_I_gatase-like"/>
</dbReference>
<protein>
    <recommendedName>
        <fullName evidence="2">VWFA domain-containing protein</fullName>
    </recommendedName>
</protein>
<organism evidence="3 4">
    <name type="scientific">Candidatus Entotheonella gemina</name>
    <dbReference type="NCBI Taxonomy" id="1429439"/>
    <lineage>
        <taxon>Bacteria</taxon>
        <taxon>Pseudomonadati</taxon>
        <taxon>Nitrospinota/Tectimicrobiota group</taxon>
        <taxon>Candidatus Tectimicrobiota</taxon>
        <taxon>Candidatus Entotheonellia</taxon>
        <taxon>Candidatus Entotheonellales</taxon>
        <taxon>Candidatus Entotheonellaceae</taxon>
        <taxon>Candidatus Entotheonella</taxon>
    </lineage>
</organism>
<sequence>MQIRLFYPYFLALIVLLPLVWYWVRYAPRRLSPVRQRLLIALRVVVLLLIIGGLVRLSLTQAYQRANVVFLLDVSLSVTAAMRQRALEFIRTVVQEKRPEDGIGLVVFGADATLEQSVSKDFTLQDIASEVEGSATHVARAIQAGMASFPPDGARRLALLSDGNENVGSAAEAALIARSLGAEIYPLPLGQDSGGQEVRVEKLVVPRQVQAGAPYQVEAMVMSTVETTASLELFRGGAFAGRQEVTLTPGKNRVQFLQQTSDEGVHLYEVVVNSPQDTLLENNRFRGFTDVLGPPKMLMLYDEPGPSTPLLEALQEQGLAVEARPWNTLPHALSGYLEYDALIFDNVPGFGISVSQMEVLEQYVRDMGGGLLMLGGEKSFGAGGYYRTPIEKLLPVDMDIPTKMSIPSLSLVMVIDKSDSMGGSINNTSSPRNLDERTTKLEVAKIAAFSAMKLLNPFDQAGLLAFNADWEWTVPMSEAGKREQIAGRLSALTHGGGTDLYKGMQEGLRVLKDVKAVKKHLIALSDGLTAHMDFEALMQEAIGSNITVTTVALGKDADRTLMDAIAHWGQGRSYYTDDPLFIPRIFTAETILVSRGLIEEIPFQPALQTEHELLQGVDLAQAPPLHGYVVTYGKPAAQLLLVTPKEDPLLAVQRYGLGRTAAFTADLGLRWGKDWARWERFPQFTAQ</sequence>
<evidence type="ECO:0000313" key="4">
    <source>
        <dbReference type="Proteomes" id="UP000019140"/>
    </source>
</evidence>
<dbReference type="Gene3D" id="3.40.50.880">
    <property type="match status" value="1"/>
</dbReference>
<feature type="non-terminal residue" evidence="3">
    <location>
        <position position="687"/>
    </location>
</feature>
<gene>
    <name evidence="3" type="ORF">ETSY2_04235</name>
</gene>
<dbReference type="PANTHER" id="PTHR37947">
    <property type="entry name" value="BLL2462 PROTEIN"/>
    <property type="match status" value="1"/>
</dbReference>